<reference evidence="1 2" key="1">
    <citation type="submission" date="2020-12" db="EMBL/GenBank/DDBJ databases">
        <title>Brachybacterium sp. MASK1Z-5, whole genome shotgun sequence.</title>
        <authorList>
            <person name="Tuo L."/>
        </authorList>
    </citation>
    <scope>NUCLEOTIDE SEQUENCE [LARGE SCALE GENOMIC DNA]</scope>
    <source>
        <strain evidence="1 2">MASK1Z-5</strain>
    </source>
</reference>
<accession>A0ABS1BDX3</accession>
<dbReference type="Proteomes" id="UP000612352">
    <property type="component" value="Unassembled WGS sequence"/>
</dbReference>
<evidence type="ECO:0000313" key="1">
    <source>
        <dbReference type="EMBL" id="MBK0332844.1"/>
    </source>
</evidence>
<dbReference type="EMBL" id="JAEDAJ010000014">
    <property type="protein sequence ID" value="MBK0332844.1"/>
    <property type="molecule type" value="Genomic_DNA"/>
</dbReference>
<proteinExistence type="predicted"/>
<sequence>MDTPTTVVFPEILPDVRIDVLEEATEHEVVCDELQWWFVVPRAGETSAARWYDRASGQIAMIRETPHPVMPLDDGPGRVRIRIDESTFPADERGPVQRSVEFTACLSSAAAAFRSVEMDGHVAGPDDDGFDEAWGRSRGRILRDGRRLVRTGPREYSSLSHEGVRADLVAVSIGGITRRALRVLDLEPGEGPDEIGQPVIDLDTGRTLVYWQYRPEGWDADAESWLSAHPDEGMVIDGVRYQRRNCAGRDTMAVTDHAMRLFGL</sequence>
<evidence type="ECO:0000313" key="2">
    <source>
        <dbReference type="Proteomes" id="UP000612352"/>
    </source>
</evidence>
<comment type="caution">
    <text evidence="1">The sequence shown here is derived from an EMBL/GenBank/DDBJ whole genome shotgun (WGS) entry which is preliminary data.</text>
</comment>
<protein>
    <submittedName>
        <fullName evidence="1">Uncharacterized protein</fullName>
    </submittedName>
</protein>
<name>A0ABS1BDX3_9MICO</name>
<dbReference type="RefSeq" id="WP_200503736.1">
    <property type="nucleotide sequence ID" value="NZ_JAEDAJ010000014.1"/>
</dbReference>
<keyword evidence="2" id="KW-1185">Reference proteome</keyword>
<gene>
    <name evidence="1" type="ORF">I8D64_15685</name>
</gene>
<organism evidence="1 2">
    <name type="scientific">Brachybacterium halotolerans</name>
    <dbReference type="NCBI Taxonomy" id="2795215"/>
    <lineage>
        <taxon>Bacteria</taxon>
        <taxon>Bacillati</taxon>
        <taxon>Actinomycetota</taxon>
        <taxon>Actinomycetes</taxon>
        <taxon>Micrococcales</taxon>
        <taxon>Dermabacteraceae</taxon>
        <taxon>Brachybacterium</taxon>
    </lineage>
</organism>